<dbReference type="EMBL" id="AJWJ01000256">
    <property type="protein sequence ID" value="KAF2072704.1"/>
    <property type="molecule type" value="Genomic_DNA"/>
</dbReference>
<feature type="region of interest" description="Disordered" evidence="8">
    <location>
        <begin position="1"/>
        <end position="55"/>
    </location>
</feature>
<feature type="domain" description="DPH-type MB" evidence="9">
    <location>
        <begin position="77"/>
        <end position="133"/>
    </location>
</feature>
<comment type="similarity">
    <text evidence="4">Belongs to the DPH3 family.</text>
</comment>
<evidence type="ECO:0000259" key="9">
    <source>
        <dbReference type="PROSITE" id="PS51074"/>
    </source>
</evidence>
<keyword evidence="11" id="KW-1185">Reference proteome</keyword>
<keyword evidence="3" id="KW-0408">Iron</keyword>
<dbReference type="PANTHER" id="PTHR21454:SF31">
    <property type="entry name" value="DIPHTHAMIDE BIOSYNTHESIS PROTEIN 3"/>
    <property type="match status" value="1"/>
</dbReference>
<sequence length="144" mass="16553">MTNSNENSNIDNINNKLNELDINNTTTTAATTTTDEKKSDNSNNQDDVKKQDDNPYKLEKFVTNSKGETIDTTTTTFYDEIEIEDMEFDEDERVFYYPCPCGDRFRITEEDILNGEEIAMCPSCSLLVKVIYSPEDFIIEEVEN</sequence>
<evidence type="ECO:0000256" key="7">
    <source>
        <dbReference type="ARBA" id="ARBA00048125"/>
    </source>
</evidence>
<dbReference type="PANTHER" id="PTHR21454">
    <property type="entry name" value="DPH3 HOMOLOG-RELATED"/>
    <property type="match status" value="1"/>
</dbReference>
<protein>
    <recommendedName>
        <fullName evidence="6">Diphthamide biosynthesis protein 3</fullName>
    </recommendedName>
</protein>
<evidence type="ECO:0000256" key="8">
    <source>
        <dbReference type="SAM" id="MobiDB-lite"/>
    </source>
</evidence>
<dbReference type="OrthoDB" id="66964at2759"/>
<dbReference type="Gene3D" id="3.10.660.10">
    <property type="entry name" value="DPH Zinc finger"/>
    <property type="match status" value="1"/>
</dbReference>
<dbReference type="GO" id="GO:0046872">
    <property type="term" value="F:metal ion binding"/>
    <property type="evidence" value="ECO:0007669"/>
    <property type="project" value="UniProtKB-KW"/>
</dbReference>
<dbReference type="SUPFAM" id="SSF144217">
    <property type="entry name" value="CSL zinc finger"/>
    <property type="match status" value="1"/>
</dbReference>
<dbReference type="InterPro" id="IPR044248">
    <property type="entry name" value="DPH3/4-like"/>
</dbReference>
<evidence type="ECO:0000313" key="11">
    <source>
        <dbReference type="Proteomes" id="UP000695562"/>
    </source>
</evidence>
<dbReference type="GO" id="GO:0017183">
    <property type="term" value="P:protein histidyl modification to diphthamide"/>
    <property type="evidence" value="ECO:0007669"/>
    <property type="project" value="InterPro"/>
</dbReference>
<dbReference type="Pfam" id="PF05207">
    <property type="entry name" value="Zn_ribbon_CSL"/>
    <property type="match status" value="1"/>
</dbReference>
<dbReference type="AlphaFoldDB" id="A0A8J4V6C9"/>
<comment type="pathway">
    <text evidence="1">Protein modification; peptidyl-diphthamide biosynthesis.</text>
</comment>
<comment type="catalytic activity">
    <reaction evidence="7">
        <text>2 [3Fe-4S](0)-[protein] + 2 Fe(2+)-[Dph3] + NADH = 2 [4Fe-4S](1+)-[protein] + 2 [Dph3] + NAD(+) + H(+)</text>
        <dbReference type="Rhea" id="RHEA:71239"/>
        <dbReference type="Rhea" id="RHEA-COMP:17997"/>
        <dbReference type="Rhea" id="RHEA-COMP:17998"/>
        <dbReference type="Rhea" id="RHEA-COMP:18001"/>
        <dbReference type="Rhea" id="RHEA-COMP:18002"/>
        <dbReference type="ChEBI" id="CHEBI:15378"/>
        <dbReference type="ChEBI" id="CHEBI:29033"/>
        <dbReference type="ChEBI" id="CHEBI:33723"/>
        <dbReference type="ChEBI" id="CHEBI:47402"/>
        <dbReference type="ChEBI" id="CHEBI:57540"/>
        <dbReference type="ChEBI" id="CHEBI:57945"/>
        <dbReference type="ChEBI" id="CHEBI:83228"/>
    </reaction>
</comment>
<evidence type="ECO:0000256" key="1">
    <source>
        <dbReference type="ARBA" id="ARBA00005156"/>
    </source>
</evidence>
<organism evidence="10 11">
    <name type="scientific">Polysphondylium violaceum</name>
    <dbReference type="NCBI Taxonomy" id="133409"/>
    <lineage>
        <taxon>Eukaryota</taxon>
        <taxon>Amoebozoa</taxon>
        <taxon>Evosea</taxon>
        <taxon>Eumycetozoa</taxon>
        <taxon>Dictyostelia</taxon>
        <taxon>Dictyosteliales</taxon>
        <taxon>Dictyosteliaceae</taxon>
        <taxon>Polysphondylium</taxon>
    </lineage>
</organism>
<evidence type="ECO:0000256" key="4">
    <source>
        <dbReference type="ARBA" id="ARBA00024032"/>
    </source>
</evidence>
<feature type="compositionally biased region" description="Basic and acidic residues" evidence="8">
    <location>
        <begin position="34"/>
        <end position="55"/>
    </location>
</feature>
<evidence type="ECO:0000313" key="10">
    <source>
        <dbReference type="EMBL" id="KAF2072704.1"/>
    </source>
</evidence>
<gene>
    <name evidence="10" type="ORF">CYY_005984</name>
</gene>
<feature type="compositionally biased region" description="Low complexity" evidence="8">
    <location>
        <begin position="1"/>
        <end position="33"/>
    </location>
</feature>
<name>A0A8J4V6C9_9MYCE</name>
<reference evidence="10" key="1">
    <citation type="submission" date="2020-01" db="EMBL/GenBank/DDBJ databases">
        <title>Development of genomics and gene disruption for Polysphondylium violaceum indicates a role for the polyketide synthase stlB in stalk morphogenesis.</title>
        <authorList>
            <person name="Narita B."/>
            <person name="Kawabe Y."/>
            <person name="Kin K."/>
            <person name="Saito T."/>
            <person name="Gibbs R."/>
            <person name="Kuspa A."/>
            <person name="Muzny D."/>
            <person name="Queller D."/>
            <person name="Richards S."/>
            <person name="Strassman J."/>
            <person name="Sucgang R."/>
            <person name="Worley K."/>
            <person name="Schaap P."/>
        </authorList>
    </citation>
    <scope>NUCLEOTIDE SEQUENCE</scope>
    <source>
        <strain evidence="10">QSvi11</strain>
    </source>
</reference>
<proteinExistence type="inferred from homology"/>
<comment type="caution">
    <text evidence="10">The sequence shown here is derived from an EMBL/GenBank/DDBJ whole genome shotgun (WGS) entry which is preliminary data.</text>
</comment>
<dbReference type="InterPro" id="IPR007872">
    <property type="entry name" value="DPH_MB_dom"/>
</dbReference>
<dbReference type="FunFam" id="3.10.660.10:FF:000001">
    <property type="entry name" value="Diphthamide biosynthesis 3"/>
    <property type="match status" value="1"/>
</dbReference>
<evidence type="ECO:0000256" key="5">
    <source>
        <dbReference type="ARBA" id="ARBA00036267"/>
    </source>
</evidence>
<keyword evidence="2" id="KW-0479">Metal-binding</keyword>
<dbReference type="InterPro" id="IPR036671">
    <property type="entry name" value="DPH_MB_sf"/>
</dbReference>
<dbReference type="Proteomes" id="UP000695562">
    <property type="component" value="Unassembled WGS sequence"/>
</dbReference>
<evidence type="ECO:0000256" key="2">
    <source>
        <dbReference type="ARBA" id="ARBA00022723"/>
    </source>
</evidence>
<comment type="catalytic activity">
    <reaction evidence="5">
        <text>[3Fe-4S](1+)-[protein] + Fe(2+)-[Dph3] = [3Fe-4S](0)-[protein] + Fe(3+)-[Dph3]</text>
        <dbReference type="Rhea" id="RHEA:71235"/>
        <dbReference type="Rhea" id="RHEA-COMP:17996"/>
        <dbReference type="Rhea" id="RHEA-COMP:17997"/>
        <dbReference type="Rhea" id="RHEA-COMP:18002"/>
        <dbReference type="Rhea" id="RHEA-COMP:18003"/>
        <dbReference type="ChEBI" id="CHEBI:29033"/>
        <dbReference type="ChEBI" id="CHEBI:29034"/>
        <dbReference type="ChEBI" id="CHEBI:33751"/>
        <dbReference type="ChEBI" id="CHEBI:47402"/>
        <dbReference type="ChEBI" id="CHEBI:83228"/>
    </reaction>
</comment>
<dbReference type="PROSITE" id="PS51074">
    <property type="entry name" value="DPH_MB"/>
    <property type="match status" value="1"/>
</dbReference>
<evidence type="ECO:0000256" key="3">
    <source>
        <dbReference type="ARBA" id="ARBA00023004"/>
    </source>
</evidence>
<evidence type="ECO:0000256" key="6">
    <source>
        <dbReference type="ARBA" id="ARBA00041070"/>
    </source>
</evidence>
<accession>A0A8J4V6C9</accession>